<keyword evidence="4" id="KW-1185">Reference proteome</keyword>
<feature type="domain" description="Glycosyltransferase subfamily 4-like N-terminal" evidence="2">
    <location>
        <begin position="17"/>
        <end position="172"/>
    </location>
</feature>
<dbReference type="CDD" id="cd03811">
    <property type="entry name" value="GT4_GT28_WabH-like"/>
    <property type="match status" value="1"/>
</dbReference>
<dbReference type="Proteomes" id="UP000288587">
    <property type="component" value="Unassembled WGS sequence"/>
</dbReference>
<dbReference type="PANTHER" id="PTHR12526:SF630">
    <property type="entry name" value="GLYCOSYLTRANSFERASE"/>
    <property type="match status" value="1"/>
</dbReference>
<dbReference type="Gene3D" id="3.40.50.2000">
    <property type="entry name" value="Glycogen Phosphorylase B"/>
    <property type="match status" value="2"/>
</dbReference>
<protein>
    <submittedName>
        <fullName evidence="3">Glycosyltransferase</fullName>
    </submittedName>
</protein>
<proteinExistence type="predicted"/>
<keyword evidence="3" id="KW-0808">Transferase</keyword>
<evidence type="ECO:0000259" key="1">
    <source>
        <dbReference type="Pfam" id="PF00534"/>
    </source>
</evidence>
<dbReference type="RefSeq" id="WP_127681147.1">
    <property type="nucleotide sequence ID" value="NZ_SACM01000001.1"/>
</dbReference>
<evidence type="ECO:0000259" key="2">
    <source>
        <dbReference type="Pfam" id="PF13439"/>
    </source>
</evidence>
<dbReference type="OrthoDB" id="5416057at2"/>
<dbReference type="InterPro" id="IPR001296">
    <property type="entry name" value="Glyco_trans_1"/>
</dbReference>
<accession>A0A3S2XWM7</accession>
<comment type="caution">
    <text evidence="3">The sequence shown here is derived from an EMBL/GenBank/DDBJ whole genome shotgun (WGS) entry which is preliminary data.</text>
</comment>
<dbReference type="Pfam" id="PF00534">
    <property type="entry name" value="Glycos_transf_1"/>
    <property type="match status" value="1"/>
</dbReference>
<evidence type="ECO:0000313" key="4">
    <source>
        <dbReference type="Proteomes" id="UP000288587"/>
    </source>
</evidence>
<dbReference type="Pfam" id="PF13439">
    <property type="entry name" value="Glyco_transf_4"/>
    <property type="match status" value="1"/>
</dbReference>
<dbReference type="GO" id="GO:0016757">
    <property type="term" value="F:glycosyltransferase activity"/>
    <property type="evidence" value="ECO:0007669"/>
    <property type="project" value="InterPro"/>
</dbReference>
<name>A0A3S2XWM7_9BURK</name>
<dbReference type="EMBL" id="SACM01000001">
    <property type="protein sequence ID" value="RVT88210.1"/>
    <property type="molecule type" value="Genomic_DNA"/>
</dbReference>
<gene>
    <name evidence="3" type="ORF">EOD73_04205</name>
</gene>
<organism evidence="3 4">
    <name type="scientific">Inhella crocodyli</name>
    <dbReference type="NCBI Taxonomy" id="2499851"/>
    <lineage>
        <taxon>Bacteria</taxon>
        <taxon>Pseudomonadati</taxon>
        <taxon>Pseudomonadota</taxon>
        <taxon>Betaproteobacteria</taxon>
        <taxon>Burkholderiales</taxon>
        <taxon>Sphaerotilaceae</taxon>
        <taxon>Inhella</taxon>
    </lineage>
</organism>
<dbReference type="AlphaFoldDB" id="A0A3S2XWM7"/>
<evidence type="ECO:0000313" key="3">
    <source>
        <dbReference type="EMBL" id="RVT88210.1"/>
    </source>
</evidence>
<dbReference type="PANTHER" id="PTHR12526">
    <property type="entry name" value="GLYCOSYLTRANSFERASE"/>
    <property type="match status" value="1"/>
</dbReference>
<reference evidence="3 4" key="1">
    <citation type="submission" date="2019-01" db="EMBL/GenBank/DDBJ databases">
        <authorList>
            <person name="Chen W.-M."/>
        </authorList>
    </citation>
    <scope>NUCLEOTIDE SEQUENCE [LARGE SCALE GENOMIC DNA]</scope>
    <source>
        <strain evidence="3 4">CCP-18</strain>
    </source>
</reference>
<dbReference type="InterPro" id="IPR028098">
    <property type="entry name" value="Glyco_trans_4-like_N"/>
</dbReference>
<sequence>MTSQRIRVIHFVTGGFSGATQVAIDLARAQAQGSEFEPLLVLRRKRTTDAERVNKLVESGIAVEVVPGWSHFATLWALFRLCRRFLPEVMVAHGFPEHLLGRWASLWAGVPHRVHIEHNSRERYTRWRLWQKRKLDAHTDAVVGVSEGVAQTLLRLGSPSAITQAIPNGVDLGKFERAAAHPMGTRAPDIVMSARFARQKDHLTLIRALALLRDEHQLRPTLYLAGSGKASYQRAAQGLAERLGLQEQVKFLGYEPKVAELLMANRVFVLSTRWEGMPLALVEAMAAGCACVATLVPGVEGVLEHERTGLLVPPEDPPLMAAALQRLLSNPALCEQLGHAARGQALHAHGLPLMRSRYDALLRRVVGL</sequence>
<dbReference type="SUPFAM" id="SSF53756">
    <property type="entry name" value="UDP-Glycosyltransferase/glycogen phosphorylase"/>
    <property type="match status" value="1"/>
</dbReference>
<feature type="domain" description="Glycosyl transferase family 1" evidence="1">
    <location>
        <begin position="185"/>
        <end position="342"/>
    </location>
</feature>